<comment type="caution">
    <text evidence="1">The sequence shown here is derived from an EMBL/GenBank/DDBJ whole genome shotgun (WGS) entry which is preliminary data.</text>
</comment>
<evidence type="ECO:0008006" key="3">
    <source>
        <dbReference type="Google" id="ProtNLM"/>
    </source>
</evidence>
<reference evidence="1 2" key="1">
    <citation type="submission" date="2022-03" db="EMBL/GenBank/DDBJ databases">
        <title>Genomic signatures underlying metal tolerance in selected Arctic bacterial isolates.</title>
        <authorList>
            <person name="Thomas F.A."/>
            <person name="Venkatachalam S."/>
            <person name="Krishnan K.P."/>
        </authorList>
    </citation>
    <scope>NUCLEOTIDE SEQUENCE [LARGE SCALE GENOMIC DNA]</scope>
    <source>
        <strain evidence="1 2">HM116</strain>
    </source>
</reference>
<organism evidence="1 2">
    <name type="scientific">Vreelandella neptunia</name>
    <dbReference type="NCBI Taxonomy" id="115551"/>
    <lineage>
        <taxon>Bacteria</taxon>
        <taxon>Pseudomonadati</taxon>
        <taxon>Pseudomonadota</taxon>
        <taxon>Gammaproteobacteria</taxon>
        <taxon>Oceanospirillales</taxon>
        <taxon>Halomonadaceae</taxon>
        <taxon>Vreelandella</taxon>
    </lineage>
</organism>
<accession>A0ABS9SAJ7</accession>
<name>A0ABS9SAJ7_9GAMM</name>
<evidence type="ECO:0000313" key="2">
    <source>
        <dbReference type="Proteomes" id="UP001320609"/>
    </source>
</evidence>
<dbReference type="RefSeq" id="WP_240719413.1">
    <property type="nucleotide sequence ID" value="NZ_JAKVTW010000016.1"/>
</dbReference>
<gene>
    <name evidence="1" type="ORF">MLE19_17480</name>
</gene>
<dbReference type="EMBL" id="JAKVTW010000016">
    <property type="protein sequence ID" value="MCH4813129.1"/>
    <property type="molecule type" value="Genomic_DNA"/>
</dbReference>
<dbReference type="Proteomes" id="UP001320609">
    <property type="component" value="Unassembled WGS sequence"/>
</dbReference>
<evidence type="ECO:0000313" key="1">
    <source>
        <dbReference type="EMBL" id="MCH4813129.1"/>
    </source>
</evidence>
<protein>
    <recommendedName>
        <fullName evidence="3">Lipoprotein</fullName>
    </recommendedName>
</protein>
<proteinExistence type="predicted"/>
<sequence length="195" mass="22056">MSHRINRDVGFYGGNEGLQARVTVDHKKDTVAVDYKITLGEREDGLYGVKEAKLDGGFIEDEYYKNNPIGGPENTQSPEEYFADNGIDINEVNQTAEKYIQDKANPNDFTFKEIKEDLKQGVREYFKGSEGESVSTLKTKKFKEKALTSFNSSDKISTVMIDIESTKALNDVFNKEFKKCKKSAINKEAYKSLSM</sequence>
<keyword evidence="2" id="KW-1185">Reference proteome</keyword>